<dbReference type="Pfam" id="PF04570">
    <property type="entry name" value="zf-FLZ"/>
    <property type="match status" value="1"/>
</dbReference>
<evidence type="ECO:0000313" key="8">
    <source>
        <dbReference type="EMBL" id="VAI49272.1"/>
    </source>
</evidence>
<accession>A0A9R1B2P5</accession>
<name>A0A9R1B2P5_TRITD</name>
<evidence type="ECO:0000256" key="2">
    <source>
        <dbReference type="ARBA" id="ARBA00009374"/>
    </source>
</evidence>
<feature type="domain" description="FLZ-type" evidence="7">
    <location>
        <begin position="84"/>
        <end position="128"/>
    </location>
</feature>
<keyword evidence="3" id="KW-0963">Cytoplasm</keyword>
<dbReference type="PANTHER" id="PTHR33059:SF104">
    <property type="entry name" value="OS02G0751300 PROTEIN"/>
    <property type="match status" value="1"/>
</dbReference>
<feature type="compositionally biased region" description="Gly residues" evidence="6">
    <location>
        <begin position="58"/>
        <end position="69"/>
    </location>
</feature>
<feature type="region of interest" description="Disordered" evidence="6">
    <location>
        <begin position="136"/>
        <end position="160"/>
    </location>
</feature>
<feature type="compositionally biased region" description="Low complexity" evidence="6">
    <location>
        <begin position="47"/>
        <end position="57"/>
    </location>
</feature>
<evidence type="ECO:0000259" key="7">
    <source>
        <dbReference type="PROSITE" id="PS51795"/>
    </source>
</evidence>
<dbReference type="GO" id="GO:0046872">
    <property type="term" value="F:metal ion binding"/>
    <property type="evidence" value="ECO:0007669"/>
    <property type="project" value="UniProtKB-KW"/>
</dbReference>
<evidence type="ECO:0000256" key="1">
    <source>
        <dbReference type="ARBA" id="ARBA00004496"/>
    </source>
</evidence>
<gene>
    <name evidence="8" type="ORF">TRITD_6Av1G187410</name>
</gene>
<dbReference type="OMA" id="HECRERQ"/>
<feature type="region of interest" description="Disordered" evidence="6">
    <location>
        <begin position="1"/>
        <end position="71"/>
    </location>
</feature>
<evidence type="ECO:0000256" key="5">
    <source>
        <dbReference type="PROSITE-ProRule" id="PRU01131"/>
    </source>
</evidence>
<dbReference type="PROSITE" id="PS51795">
    <property type="entry name" value="ZF_FLZ"/>
    <property type="match status" value="1"/>
</dbReference>
<feature type="zinc finger region" description="FLZ-type" evidence="5">
    <location>
        <begin position="84"/>
        <end position="128"/>
    </location>
</feature>
<dbReference type="AlphaFoldDB" id="A0A9R1B2P5"/>
<evidence type="ECO:0000256" key="6">
    <source>
        <dbReference type="SAM" id="MobiDB-lite"/>
    </source>
</evidence>
<evidence type="ECO:0000256" key="3">
    <source>
        <dbReference type="ARBA" id="ARBA00022490"/>
    </source>
</evidence>
<dbReference type="Proteomes" id="UP000324705">
    <property type="component" value="Chromosome 6A"/>
</dbReference>
<evidence type="ECO:0000256" key="4">
    <source>
        <dbReference type="ARBA" id="ARBA00022723"/>
    </source>
</evidence>
<sequence length="160" mass="16182">MLGKRQRSMLMRRTTSLASMPSVPKQVRQGSGGGGGDDDDKDRQARARPSSSVSAGAVGTGGGAGGGYPSPGRDAFAGLMITAAFLSACGFCAKPLGPGEDTYIYRGEVAFCSQECREHQIAKDELMEQNCTITSIREAPSDQSGSGGGSGGAGDAVAAA</sequence>
<keyword evidence="9" id="KW-1185">Reference proteome</keyword>
<reference evidence="8 9" key="1">
    <citation type="submission" date="2017-09" db="EMBL/GenBank/DDBJ databases">
        <authorList>
            <consortium name="International Durum Wheat Genome Sequencing Consortium (IDWGSC)"/>
            <person name="Milanesi L."/>
        </authorList>
    </citation>
    <scope>NUCLEOTIDE SEQUENCE [LARGE SCALE GENOMIC DNA]</scope>
    <source>
        <strain evidence="9">cv. Svevo</strain>
    </source>
</reference>
<evidence type="ECO:0000313" key="9">
    <source>
        <dbReference type="Proteomes" id="UP000324705"/>
    </source>
</evidence>
<dbReference type="InterPro" id="IPR007650">
    <property type="entry name" value="Zf-FLZ_dom"/>
</dbReference>
<organism evidence="8 9">
    <name type="scientific">Triticum turgidum subsp. durum</name>
    <name type="common">Durum wheat</name>
    <name type="synonym">Triticum durum</name>
    <dbReference type="NCBI Taxonomy" id="4567"/>
    <lineage>
        <taxon>Eukaryota</taxon>
        <taxon>Viridiplantae</taxon>
        <taxon>Streptophyta</taxon>
        <taxon>Embryophyta</taxon>
        <taxon>Tracheophyta</taxon>
        <taxon>Spermatophyta</taxon>
        <taxon>Magnoliopsida</taxon>
        <taxon>Liliopsida</taxon>
        <taxon>Poales</taxon>
        <taxon>Poaceae</taxon>
        <taxon>BOP clade</taxon>
        <taxon>Pooideae</taxon>
        <taxon>Triticodae</taxon>
        <taxon>Triticeae</taxon>
        <taxon>Triticinae</taxon>
        <taxon>Triticum</taxon>
    </lineage>
</organism>
<comment type="similarity">
    <text evidence="2">Belongs to the FLZ family.</text>
</comment>
<dbReference type="GO" id="GO:0005737">
    <property type="term" value="C:cytoplasm"/>
    <property type="evidence" value="ECO:0007669"/>
    <property type="project" value="UniProtKB-SubCell"/>
</dbReference>
<dbReference type="PANTHER" id="PTHR33059">
    <property type="entry name" value="FCS-LIKE ZINC FINGER 5"/>
    <property type="match status" value="1"/>
</dbReference>
<proteinExistence type="inferred from homology"/>
<protein>
    <recommendedName>
        <fullName evidence="7">FLZ-type domain-containing protein</fullName>
    </recommendedName>
</protein>
<keyword evidence="4" id="KW-0479">Metal-binding</keyword>
<comment type="subcellular location">
    <subcellularLocation>
        <location evidence="1">Cytoplasm</location>
    </subcellularLocation>
</comment>
<dbReference type="Gramene" id="TRITD6Av1G187410.2">
    <property type="protein sequence ID" value="TRITD6Av1G187410.2"/>
    <property type="gene ID" value="TRITD6Av1G187410"/>
</dbReference>
<feature type="compositionally biased region" description="Gly residues" evidence="6">
    <location>
        <begin position="145"/>
        <end position="154"/>
    </location>
</feature>
<dbReference type="EMBL" id="LT934121">
    <property type="protein sequence ID" value="VAI49272.1"/>
    <property type="molecule type" value="Genomic_DNA"/>
</dbReference>